<feature type="domain" description="N-acetyltransferase" evidence="2">
    <location>
        <begin position="8"/>
        <end position="173"/>
    </location>
</feature>
<comment type="caution">
    <text evidence="3">The sequence shown here is derived from an EMBL/GenBank/DDBJ whole genome shotgun (WGS) entry which is preliminary data.</text>
</comment>
<proteinExistence type="predicted"/>
<dbReference type="PROSITE" id="PS51186">
    <property type="entry name" value="GNAT"/>
    <property type="match status" value="1"/>
</dbReference>
<dbReference type="GO" id="GO:0016410">
    <property type="term" value="F:N-acyltransferase activity"/>
    <property type="evidence" value="ECO:0007669"/>
    <property type="project" value="TreeGrafter"/>
</dbReference>
<dbReference type="Proteomes" id="UP000246132">
    <property type="component" value="Unassembled WGS sequence"/>
</dbReference>
<dbReference type="Pfam" id="PF13523">
    <property type="entry name" value="Acetyltransf_8"/>
    <property type="match status" value="1"/>
</dbReference>
<dbReference type="EMBL" id="QFWV02000004">
    <property type="protein sequence ID" value="RKF07289.1"/>
    <property type="molecule type" value="Genomic_DNA"/>
</dbReference>
<dbReference type="PANTHER" id="PTHR31438:SF1">
    <property type="entry name" value="LYSINE N-ACYLTRANSFERASE C17G9.06C-RELATED"/>
    <property type="match status" value="1"/>
</dbReference>
<dbReference type="AlphaFoldDB" id="A0A3A8AE30"/>
<dbReference type="OrthoDB" id="9814648at2"/>
<accession>A0A3A8AE30</accession>
<evidence type="ECO:0000313" key="3">
    <source>
        <dbReference type="EMBL" id="RKF07289.1"/>
    </source>
</evidence>
<dbReference type="Gene3D" id="3.40.630.30">
    <property type="match status" value="1"/>
</dbReference>
<keyword evidence="4" id="KW-1185">Reference proteome</keyword>
<dbReference type="PANTHER" id="PTHR31438">
    <property type="entry name" value="LYSINE N-ACYLTRANSFERASE C17G9.06C-RELATED"/>
    <property type="match status" value="1"/>
</dbReference>
<gene>
    <name evidence="3" type="ORF">DEM25_005530</name>
</gene>
<dbReference type="GO" id="GO:0046677">
    <property type="term" value="P:response to antibiotic"/>
    <property type="evidence" value="ECO:0007669"/>
    <property type="project" value="UniProtKB-KW"/>
</dbReference>
<protein>
    <submittedName>
        <fullName evidence="3">GNAT family N-acetyltransferase</fullName>
    </submittedName>
</protein>
<name>A0A3A8AE30_9HYPH</name>
<keyword evidence="1" id="KW-0046">Antibiotic resistance</keyword>
<dbReference type="InterPro" id="IPR000182">
    <property type="entry name" value="GNAT_dom"/>
</dbReference>
<evidence type="ECO:0000313" key="4">
    <source>
        <dbReference type="Proteomes" id="UP000246132"/>
    </source>
</evidence>
<evidence type="ECO:0000259" key="2">
    <source>
        <dbReference type="PROSITE" id="PS51186"/>
    </source>
</evidence>
<dbReference type="RefSeq" id="WP_109768367.1">
    <property type="nucleotide sequence ID" value="NZ_QFWV02000004.1"/>
</dbReference>
<reference evidence="3 4" key="1">
    <citation type="journal article" date="2018" name="Int. J. Syst. Bacteriol.">
        <title>Oceaniradius stylonemae gen. nov., sp. nov., isolated from a red alga, Stylonema cornu-cervi.</title>
        <authorList>
            <person name="Jeong S."/>
        </authorList>
    </citation>
    <scope>NUCLEOTIDE SEQUENCE [LARGE SCALE GENOMIC DNA]</scope>
    <source>
        <strain evidence="3 4">StC1</strain>
    </source>
</reference>
<evidence type="ECO:0000256" key="1">
    <source>
        <dbReference type="ARBA" id="ARBA00023251"/>
    </source>
</evidence>
<organism evidence="3 4">
    <name type="scientific">Oceaniradius stylonematis</name>
    <dbReference type="NCBI Taxonomy" id="2184161"/>
    <lineage>
        <taxon>Bacteria</taxon>
        <taxon>Pseudomonadati</taxon>
        <taxon>Pseudomonadota</taxon>
        <taxon>Alphaproteobacteria</taxon>
        <taxon>Hyphomicrobiales</taxon>
        <taxon>Ahrensiaceae</taxon>
        <taxon>Oceaniradius</taxon>
    </lineage>
</organism>
<dbReference type="SUPFAM" id="SSF55729">
    <property type="entry name" value="Acyl-CoA N-acyltransferases (Nat)"/>
    <property type="match status" value="1"/>
</dbReference>
<keyword evidence="3" id="KW-0808">Transferase</keyword>
<sequence>MKADADEITFRPVTDGDLPMLRSWMVQPHWQEWWGDAETELGYVRDMIEGRDTTRPYLFLVGDVPMGYIQYWFIDDHRREPWLTDEPWIAELPAGSIGVDLSIGDAAGLGKGLGSAALAAFVRTLWDEGFREIIIDPDPANARAVRAYHKAGFRTIDALKGRFDSVHLMRFDPNAAMFGEEAA</sequence>
<dbReference type="InterPro" id="IPR016181">
    <property type="entry name" value="Acyl_CoA_acyltransferase"/>
</dbReference>